<name>A0A2Z6SBD2_9GLOM</name>
<organism evidence="1 2">
    <name type="scientific">Rhizophagus clarus</name>
    <dbReference type="NCBI Taxonomy" id="94130"/>
    <lineage>
        <taxon>Eukaryota</taxon>
        <taxon>Fungi</taxon>
        <taxon>Fungi incertae sedis</taxon>
        <taxon>Mucoromycota</taxon>
        <taxon>Glomeromycotina</taxon>
        <taxon>Glomeromycetes</taxon>
        <taxon>Glomerales</taxon>
        <taxon>Glomeraceae</taxon>
        <taxon>Rhizophagus</taxon>
    </lineage>
</organism>
<dbReference type="AlphaFoldDB" id="A0A2Z6SBD2"/>
<dbReference type="Proteomes" id="UP000247702">
    <property type="component" value="Unassembled WGS sequence"/>
</dbReference>
<sequence>SADGFLDEISKVWNVTELQSFAIFQMLSGWDMRFQRSMTFWMHHRRNFEDLQLPNTTELNFEDSAFKRNFEGPRLPKRLMDRISEICA</sequence>
<proteinExistence type="predicted"/>
<evidence type="ECO:0000313" key="2">
    <source>
        <dbReference type="Proteomes" id="UP000247702"/>
    </source>
</evidence>
<feature type="non-terminal residue" evidence="1">
    <location>
        <position position="1"/>
    </location>
</feature>
<gene>
    <name evidence="1" type="ORF">RclHR1_04480001</name>
</gene>
<evidence type="ECO:0000313" key="1">
    <source>
        <dbReference type="EMBL" id="GBC02137.1"/>
    </source>
</evidence>
<dbReference type="EMBL" id="BEXD01003813">
    <property type="protein sequence ID" value="GBC02137.1"/>
    <property type="molecule type" value="Genomic_DNA"/>
</dbReference>
<comment type="caution">
    <text evidence="1">The sequence shown here is derived from an EMBL/GenBank/DDBJ whole genome shotgun (WGS) entry which is preliminary data.</text>
</comment>
<accession>A0A2Z6SBD2</accession>
<reference evidence="1 2" key="1">
    <citation type="submission" date="2017-11" db="EMBL/GenBank/DDBJ databases">
        <title>The genome of Rhizophagus clarus HR1 reveals common genetic basis of auxotrophy among arbuscular mycorrhizal fungi.</title>
        <authorList>
            <person name="Kobayashi Y."/>
        </authorList>
    </citation>
    <scope>NUCLEOTIDE SEQUENCE [LARGE SCALE GENOMIC DNA]</scope>
    <source>
        <strain evidence="1 2">HR1</strain>
    </source>
</reference>
<protein>
    <submittedName>
        <fullName evidence="1">Uncharacterized protein</fullName>
    </submittedName>
</protein>
<keyword evidence="2" id="KW-1185">Reference proteome</keyword>